<sequence>MADRHSRKAISWLTWEEKERSISIVHAGNGREARILRRKVDGLHEKIVFEFHGCFFHGCPSCFPNRSESIANSPHETMGTRYEATVKKTERLRENGYEVVEMWECTLDRLVRENGAVYDFIKTNPLFTDSPIDPRDAFFGGRTNCVRMFHKAEVESGELICYLDVCSLYPY</sequence>
<reference evidence="1" key="1">
    <citation type="submission" date="2013-04" db="EMBL/GenBank/DDBJ databases">
        <authorList>
            <person name="Qu J."/>
            <person name="Murali S.C."/>
            <person name="Bandaranaike D."/>
            <person name="Bellair M."/>
            <person name="Blankenburg K."/>
            <person name="Chao H."/>
            <person name="Dinh H."/>
            <person name="Doddapaneni H."/>
            <person name="Downs B."/>
            <person name="Dugan-Rocha S."/>
            <person name="Elkadiri S."/>
            <person name="Gnanaolivu R.D."/>
            <person name="Hernandez B."/>
            <person name="Javaid M."/>
            <person name="Jayaseelan J.C."/>
            <person name="Lee S."/>
            <person name="Li M."/>
            <person name="Ming W."/>
            <person name="Munidasa M."/>
            <person name="Muniz J."/>
            <person name="Nguyen L."/>
            <person name="Ongeri F."/>
            <person name="Osuji N."/>
            <person name="Pu L.-L."/>
            <person name="Puazo M."/>
            <person name="Qu C."/>
            <person name="Quiroz J."/>
            <person name="Raj R."/>
            <person name="Weissenberger G."/>
            <person name="Xin Y."/>
            <person name="Zou X."/>
            <person name="Han Y."/>
            <person name="Richards S."/>
            <person name="Worley K."/>
            <person name="Muzny D."/>
            <person name="Gibbs R."/>
        </authorList>
    </citation>
    <scope>NUCLEOTIDE SEQUENCE</scope>
    <source>
        <strain evidence="1">Sampled in the wild</strain>
    </source>
</reference>
<dbReference type="GO" id="GO:0071897">
    <property type="term" value="P:DNA biosynthetic process"/>
    <property type="evidence" value="ECO:0007669"/>
    <property type="project" value="UniProtKB-ARBA"/>
</dbReference>
<evidence type="ECO:0008006" key="3">
    <source>
        <dbReference type="Google" id="ProtNLM"/>
    </source>
</evidence>
<dbReference type="Gene3D" id="3.40.960.10">
    <property type="entry name" value="VSR Endonuclease"/>
    <property type="match status" value="1"/>
</dbReference>
<name>A0A8K0KS17_LADFU</name>
<protein>
    <recommendedName>
        <fullName evidence="3">DNA-directed DNA polymerase</fullName>
    </recommendedName>
</protein>
<organism evidence="1 2">
    <name type="scientific">Ladona fulva</name>
    <name type="common">Scarce chaser dragonfly</name>
    <name type="synonym">Libellula fulva</name>
    <dbReference type="NCBI Taxonomy" id="123851"/>
    <lineage>
        <taxon>Eukaryota</taxon>
        <taxon>Metazoa</taxon>
        <taxon>Ecdysozoa</taxon>
        <taxon>Arthropoda</taxon>
        <taxon>Hexapoda</taxon>
        <taxon>Insecta</taxon>
        <taxon>Pterygota</taxon>
        <taxon>Palaeoptera</taxon>
        <taxon>Odonata</taxon>
        <taxon>Epiprocta</taxon>
        <taxon>Anisoptera</taxon>
        <taxon>Libelluloidea</taxon>
        <taxon>Libellulidae</taxon>
        <taxon>Ladona</taxon>
    </lineage>
</organism>
<dbReference type="PANTHER" id="PTHR33568:SF3">
    <property type="entry name" value="DNA-DIRECTED DNA POLYMERASE"/>
    <property type="match status" value="1"/>
</dbReference>
<dbReference type="AlphaFoldDB" id="A0A8K0KS17"/>
<dbReference type="EMBL" id="KZ312405">
    <property type="protein sequence ID" value="KAG8240167.1"/>
    <property type="molecule type" value="Genomic_DNA"/>
</dbReference>
<feature type="non-terminal residue" evidence="1">
    <location>
        <position position="171"/>
    </location>
</feature>
<evidence type="ECO:0000313" key="2">
    <source>
        <dbReference type="Proteomes" id="UP000792457"/>
    </source>
</evidence>
<gene>
    <name evidence="1" type="ORF">J437_LFUL019381</name>
</gene>
<evidence type="ECO:0000313" key="1">
    <source>
        <dbReference type="EMBL" id="KAG8240167.1"/>
    </source>
</evidence>
<keyword evidence="2" id="KW-1185">Reference proteome</keyword>
<proteinExistence type="predicted"/>
<comment type="caution">
    <text evidence="1">The sequence shown here is derived from an EMBL/GenBank/DDBJ whole genome shotgun (WGS) entry which is preliminary data.</text>
</comment>
<dbReference type="SUPFAM" id="SSF56672">
    <property type="entry name" value="DNA/RNA polymerases"/>
    <property type="match status" value="1"/>
</dbReference>
<dbReference type="OrthoDB" id="6766573at2759"/>
<accession>A0A8K0KS17</accession>
<reference evidence="1" key="2">
    <citation type="submission" date="2017-10" db="EMBL/GenBank/DDBJ databases">
        <title>Ladona fulva Genome sequencing and assembly.</title>
        <authorList>
            <person name="Murali S."/>
            <person name="Richards S."/>
            <person name="Bandaranaike D."/>
            <person name="Bellair M."/>
            <person name="Blankenburg K."/>
            <person name="Chao H."/>
            <person name="Dinh H."/>
            <person name="Doddapaneni H."/>
            <person name="Dugan-Rocha S."/>
            <person name="Elkadiri S."/>
            <person name="Gnanaolivu R."/>
            <person name="Hernandez B."/>
            <person name="Skinner E."/>
            <person name="Javaid M."/>
            <person name="Lee S."/>
            <person name="Li M."/>
            <person name="Ming W."/>
            <person name="Munidasa M."/>
            <person name="Muniz J."/>
            <person name="Nguyen L."/>
            <person name="Hughes D."/>
            <person name="Osuji N."/>
            <person name="Pu L.-L."/>
            <person name="Puazo M."/>
            <person name="Qu C."/>
            <person name="Quiroz J."/>
            <person name="Raj R."/>
            <person name="Weissenberger G."/>
            <person name="Xin Y."/>
            <person name="Zou X."/>
            <person name="Han Y."/>
            <person name="Worley K."/>
            <person name="Muzny D."/>
            <person name="Gibbs R."/>
        </authorList>
    </citation>
    <scope>NUCLEOTIDE SEQUENCE</scope>
    <source>
        <strain evidence="1">Sampled in the wild</strain>
    </source>
</reference>
<dbReference type="InterPro" id="IPR043502">
    <property type="entry name" value="DNA/RNA_pol_sf"/>
</dbReference>
<dbReference type="Proteomes" id="UP000792457">
    <property type="component" value="Unassembled WGS sequence"/>
</dbReference>
<dbReference type="PANTHER" id="PTHR33568">
    <property type="entry name" value="DNA POLYMERASE"/>
    <property type="match status" value="1"/>
</dbReference>